<dbReference type="PROSITE" id="PS50853">
    <property type="entry name" value="FN3"/>
    <property type="match status" value="1"/>
</dbReference>
<dbReference type="SMART" id="SM00060">
    <property type="entry name" value="FN3"/>
    <property type="match status" value="3"/>
</dbReference>
<dbReference type="InterPro" id="IPR013783">
    <property type="entry name" value="Ig-like_fold"/>
</dbReference>
<dbReference type="InterPro" id="IPR003961">
    <property type="entry name" value="FN3_dom"/>
</dbReference>
<feature type="domain" description="Fibronectin type-III" evidence="2">
    <location>
        <begin position="247"/>
        <end position="347"/>
    </location>
</feature>
<dbReference type="Gene3D" id="2.60.40.2810">
    <property type="match status" value="1"/>
</dbReference>
<evidence type="ECO:0000313" key="4">
    <source>
        <dbReference type="Proteomes" id="UP000190774"/>
    </source>
</evidence>
<dbReference type="CDD" id="cd00063">
    <property type="entry name" value="FN3"/>
    <property type="match status" value="1"/>
</dbReference>
<name>A0A1T4X3A4_9BACT</name>
<dbReference type="Gene3D" id="2.60.40.10">
    <property type="entry name" value="Immunoglobulins"/>
    <property type="match status" value="1"/>
</dbReference>
<dbReference type="InterPro" id="IPR036116">
    <property type="entry name" value="FN3_sf"/>
</dbReference>
<keyword evidence="4" id="KW-1185">Reference proteome</keyword>
<accession>A0A1T4X3A4</accession>
<evidence type="ECO:0000259" key="2">
    <source>
        <dbReference type="PROSITE" id="PS50853"/>
    </source>
</evidence>
<reference evidence="4" key="1">
    <citation type="submission" date="2017-02" db="EMBL/GenBank/DDBJ databases">
        <authorList>
            <person name="Varghese N."/>
            <person name="Submissions S."/>
        </authorList>
    </citation>
    <scope>NUCLEOTIDE SEQUENCE [LARGE SCALE GENOMIC DNA]</scope>
    <source>
        <strain evidence="4">ATCC 700200</strain>
    </source>
</reference>
<proteinExistence type="predicted"/>
<keyword evidence="1" id="KW-0732">Signal</keyword>
<feature type="signal peptide" evidence="1">
    <location>
        <begin position="1"/>
        <end position="47"/>
    </location>
</feature>
<sequence length="788" mass="83159">MKTLQNDPLSVDGSPCLQGLVQSYTLKYLFAFLLSLIALASPPPAHADPTLDDLVIVDVGPDSAEVKVELPSLFIGTVKLIYTDEEGTTNEVVKLNVNALNLVDLTLPIQVTGLVPDTAYTVRAVATGLLGTVYNTADAVLETLPLDGDPLLDLVAVEVGTESAELNIELPELFTGTVTVVYEDENGNVNTEVITDVAGLTSLDVNLNDLLAGTTYTVQALVDDLLGTITETVTIIVDTLPLPATEAPEAVTTTATNITTTSATLNGTVDPNQSLTVYYFEYGKSTAYSSSTLPAPLVAGDSPVAVPGPISGLTPNTLYHFRIVATNNAGTSRGSDATFTTEAVPPNTPNTAPVASDDFMYPQGNATSVAVLDNDTDAEGDPLTISEFTQGTSGTVTTGPDNTLVYTPGRNYRGTDSFTYTITDGEFSDTATVYVQDYYQATTGIYNGLVSNTTPTNRNTGVLTLKVNKRSSYTGVLQLGGLRYRFKGAFDPSGNSVVNVNRSKLTPVNISLHLNPFRGAVEGTILVDNFSSTTVAKRCPYNIKSNQTAHYGRYNAVLNPAVGPNVPLGNGYMVFSIGKTGGVRVSARLSDNRPFTTSAYLAADGTFPLYNGIYPANFSERGSLGGLVTLENPATAGNGSLTASSTLRWYKPPQRSGLYASGFTADVDLTGSRYGKPVTGTRVFQVDNSNGQVKVTITDGNLSSPISATFIWATNNKLVATGPNPGNVQIKISPSTGAFSGRFVDPGTGLKRSFRGVITQRQKYGSALFQGFTHTGTVTLSESGFEPN</sequence>
<dbReference type="Proteomes" id="UP000190774">
    <property type="component" value="Unassembled WGS sequence"/>
</dbReference>
<dbReference type="RefSeq" id="WP_078812198.1">
    <property type="nucleotide sequence ID" value="NZ_FUYE01000003.1"/>
</dbReference>
<dbReference type="AlphaFoldDB" id="A0A1T4X3A4"/>
<gene>
    <name evidence="3" type="ORF">SAMN02745166_00981</name>
</gene>
<feature type="chain" id="PRO_5012346084" description="Fibronectin type-III domain-containing protein" evidence="1">
    <location>
        <begin position="48"/>
        <end position="788"/>
    </location>
</feature>
<evidence type="ECO:0000256" key="1">
    <source>
        <dbReference type="SAM" id="SignalP"/>
    </source>
</evidence>
<dbReference type="OrthoDB" id="193630at2"/>
<dbReference type="SUPFAM" id="SSF49265">
    <property type="entry name" value="Fibronectin type III"/>
    <property type="match status" value="1"/>
</dbReference>
<organism evidence="3 4">
    <name type="scientific">Prosthecobacter debontii</name>
    <dbReference type="NCBI Taxonomy" id="48467"/>
    <lineage>
        <taxon>Bacteria</taxon>
        <taxon>Pseudomonadati</taxon>
        <taxon>Verrucomicrobiota</taxon>
        <taxon>Verrucomicrobiia</taxon>
        <taxon>Verrucomicrobiales</taxon>
        <taxon>Verrucomicrobiaceae</taxon>
        <taxon>Prosthecobacter</taxon>
    </lineage>
</organism>
<evidence type="ECO:0000313" key="3">
    <source>
        <dbReference type="EMBL" id="SKA84080.1"/>
    </source>
</evidence>
<protein>
    <recommendedName>
        <fullName evidence="2">Fibronectin type-III domain-containing protein</fullName>
    </recommendedName>
</protein>
<dbReference type="Pfam" id="PF17963">
    <property type="entry name" value="Big_9"/>
    <property type="match status" value="1"/>
</dbReference>
<dbReference type="EMBL" id="FUYE01000003">
    <property type="protein sequence ID" value="SKA84080.1"/>
    <property type="molecule type" value="Genomic_DNA"/>
</dbReference>